<evidence type="ECO:0000256" key="1">
    <source>
        <dbReference type="SAM" id="Phobius"/>
    </source>
</evidence>
<proteinExistence type="predicted"/>
<protein>
    <submittedName>
        <fullName evidence="2">Uncharacterized protein</fullName>
    </submittedName>
</protein>
<keyword evidence="1" id="KW-0472">Membrane</keyword>
<organism evidence="2">
    <name type="scientific">Rhizophora mucronata</name>
    <name type="common">Asiatic mangrove</name>
    <dbReference type="NCBI Taxonomy" id="61149"/>
    <lineage>
        <taxon>Eukaryota</taxon>
        <taxon>Viridiplantae</taxon>
        <taxon>Streptophyta</taxon>
        <taxon>Embryophyta</taxon>
        <taxon>Tracheophyta</taxon>
        <taxon>Spermatophyta</taxon>
        <taxon>Magnoliopsida</taxon>
        <taxon>eudicotyledons</taxon>
        <taxon>Gunneridae</taxon>
        <taxon>Pentapetalae</taxon>
        <taxon>rosids</taxon>
        <taxon>fabids</taxon>
        <taxon>Malpighiales</taxon>
        <taxon>Rhizophoraceae</taxon>
        <taxon>Rhizophora</taxon>
    </lineage>
</organism>
<name>A0A2P2R3H0_RHIMU</name>
<feature type="transmembrane region" description="Helical" evidence="1">
    <location>
        <begin position="7"/>
        <end position="28"/>
    </location>
</feature>
<evidence type="ECO:0000313" key="2">
    <source>
        <dbReference type="EMBL" id="MBX73751.1"/>
    </source>
</evidence>
<dbReference type="AlphaFoldDB" id="A0A2P2R3H0"/>
<accession>A0A2P2R3H0</accession>
<reference evidence="2" key="1">
    <citation type="submission" date="2018-02" db="EMBL/GenBank/DDBJ databases">
        <title>Rhizophora mucronata_Transcriptome.</title>
        <authorList>
            <person name="Meera S.P."/>
            <person name="Sreeshan A."/>
            <person name="Augustine A."/>
        </authorList>
    </citation>
    <scope>NUCLEOTIDE SEQUENCE</scope>
    <source>
        <tissue evidence="2">Leaf</tissue>
    </source>
</reference>
<keyword evidence="1" id="KW-1133">Transmembrane helix</keyword>
<keyword evidence="1" id="KW-0812">Transmembrane</keyword>
<dbReference type="EMBL" id="GGEC01093267">
    <property type="protein sequence ID" value="MBX73751.1"/>
    <property type="molecule type" value="Transcribed_RNA"/>
</dbReference>
<sequence length="42" mass="4906">MSSSRYLMCLIYLILCVATVCLQIFIHFDDSNHCSNIPFHKK</sequence>